<dbReference type="Pfam" id="PF17042">
    <property type="entry name" value="NBD_C"/>
    <property type="match status" value="1"/>
</dbReference>
<dbReference type="Proteomes" id="UP001595420">
    <property type="component" value="Unassembled WGS sequence"/>
</dbReference>
<evidence type="ECO:0000259" key="2">
    <source>
        <dbReference type="Pfam" id="PF17042"/>
    </source>
</evidence>
<dbReference type="EMBL" id="JBHRSB010000009">
    <property type="protein sequence ID" value="MFC3003066.1"/>
    <property type="molecule type" value="Genomic_DNA"/>
</dbReference>
<reference evidence="4" key="1">
    <citation type="journal article" date="2019" name="Int. J. Syst. Evol. Microbiol.">
        <title>The Global Catalogue of Microorganisms (GCM) 10K type strain sequencing project: providing services to taxonomists for standard genome sequencing and annotation.</title>
        <authorList>
            <consortium name="The Broad Institute Genomics Platform"/>
            <consortium name="The Broad Institute Genome Sequencing Center for Infectious Disease"/>
            <person name="Wu L."/>
            <person name="Ma J."/>
        </authorList>
    </citation>
    <scope>NUCLEOTIDE SEQUENCE [LARGE SCALE GENOMIC DNA]</scope>
    <source>
        <strain evidence="4">CGMCC 1.16855</strain>
    </source>
</reference>
<evidence type="ECO:0000313" key="3">
    <source>
        <dbReference type="EMBL" id="MFC3003066.1"/>
    </source>
</evidence>
<dbReference type="GO" id="GO:0016301">
    <property type="term" value="F:kinase activity"/>
    <property type="evidence" value="ECO:0007669"/>
    <property type="project" value="UniProtKB-KW"/>
</dbReference>
<dbReference type="Pfam" id="PF07005">
    <property type="entry name" value="SBD_N"/>
    <property type="match status" value="1"/>
</dbReference>
<keyword evidence="3" id="KW-0418">Kinase</keyword>
<keyword evidence="4" id="KW-1185">Reference proteome</keyword>
<sequence>MTRPILRLLADDLTGALDSAAELTGLCGPVPLRWTDGAAPAGSLAIDTGTREVAREKAVVRLRRMAPHWRGADIAFKKIDSLLRGHVAAELAACMAMGAWHHVVLAPAFPAQGRITREGHVLVRQAEGGFRALAPSLPELLAGEGLQPQRGQPGGPLPPGLSIFDAEEEADLAAVVALGRTASAPVLWCGSGGLARALAASAPACTSQALPRPVLGLFGSDQPATARQLAACGEQALRIAGGDDAVAARIGAMLRDQGVAMVGMDLPGGLARDVAAARIAGILNDLIPRLPAPTTLVAAGGETLRAICEAAGASGLQAVGLVQPGVPRSVLRGGAWDGVTVVSKSGAFGSDALWRDLLAEPVTMSWSLSA</sequence>
<protein>
    <submittedName>
        <fullName evidence="3">Four-carbon acid sugar kinase family protein</fullName>
    </submittedName>
</protein>
<proteinExistence type="predicted"/>
<evidence type="ECO:0000313" key="4">
    <source>
        <dbReference type="Proteomes" id="UP001595420"/>
    </source>
</evidence>
<name>A0ABV7C1M4_9PROT</name>
<comment type="caution">
    <text evidence="3">The sequence shown here is derived from an EMBL/GenBank/DDBJ whole genome shotgun (WGS) entry which is preliminary data.</text>
</comment>
<keyword evidence="3" id="KW-0808">Transferase</keyword>
<evidence type="ECO:0000259" key="1">
    <source>
        <dbReference type="Pfam" id="PF07005"/>
    </source>
</evidence>
<accession>A0ABV7C1M4</accession>
<feature type="domain" description="Four-carbon acid sugar kinase N-terminal" evidence="1">
    <location>
        <begin position="8"/>
        <end position="125"/>
    </location>
</feature>
<gene>
    <name evidence="3" type="ORF">ACFOD3_24445</name>
</gene>
<organism evidence="3 4">
    <name type="scientific">Falsiroseomonas tokyonensis</name>
    <dbReference type="NCBI Taxonomy" id="430521"/>
    <lineage>
        <taxon>Bacteria</taxon>
        <taxon>Pseudomonadati</taxon>
        <taxon>Pseudomonadota</taxon>
        <taxon>Alphaproteobacteria</taxon>
        <taxon>Acetobacterales</taxon>
        <taxon>Roseomonadaceae</taxon>
        <taxon>Falsiroseomonas</taxon>
    </lineage>
</organism>
<dbReference type="RefSeq" id="WP_216839479.1">
    <property type="nucleotide sequence ID" value="NZ_JAFNJS010000009.1"/>
</dbReference>
<feature type="domain" description="Four-carbon acid sugar kinase nucleotide binding" evidence="2">
    <location>
        <begin position="272"/>
        <end position="352"/>
    </location>
</feature>
<dbReference type="InterPro" id="IPR031475">
    <property type="entry name" value="NBD_C"/>
</dbReference>
<dbReference type="InterPro" id="IPR010737">
    <property type="entry name" value="4-carb_acid_sugar_kinase_N"/>
</dbReference>